<dbReference type="EMBL" id="WNTK01000005">
    <property type="protein sequence ID" value="KAG9482878.1"/>
    <property type="molecule type" value="Genomic_DNA"/>
</dbReference>
<dbReference type="PROSITE" id="PS51362">
    <property type="entry name" value="TGF_BETA_2"/>
    <property type="match status" value="1"/>
</dbReference>
<evidence type="ECO:0000256" key="7">
    <source>
        <dbReference type="RuleBase" id="RU000354"/>
    </source>
</evidence>
<proteinExistence type="inferred from homology"/>
<protein>
    <recommendedName>
        <fullName evidence="9">TGF-beta family profile domain-containing protein</fullName>
    </recommendedName>
</protein>
<dbReference type="GO" id="GO:0030116">
    <property type="term" value="F:glial cell-derived neurotrophic factor receptor binding"/>
    <property type="evidence" value="ECO:0007669"/>
    <property type="project" value="InterPro"/>
</dbReference>
<sequence length="191" mass="21273">MTTTGSPTPVTEVQPNTQKESDSFGAADPKSKDFFMEEKVEQSIKSPAVPMYENTTTRGHRDDGLPDNVLFRAKRSHPGKKNNMGKRERAKNGECRLHSVTVHPQDLGLGYESDEKITINYCMGTCKKSSNYDLALSTLLKNKHIAHSSQRRISSQPCCRPTRYGPVAFLNKTHHWQTIENSTALDCSCGG</sequence>
<comment type="caution">
    <text evidence="10">The sequence shown here is derived from an EMBL/GenBank/DDBJ whole genome shotgun (WGS) entry which is preliminary data.</text>
</comment>
<dbReference type="SUPFAM" id="SSF57501">
    <property type="entry name" value="Cystine-knot cytokines"/>
    <property type="match status" value="1"/>
</dbReference>
<feature type="domain" description="TGF-beta family profile" evidence="9">
    <location>
        <begin position="72"/>
        <end position="190"/>
    </location>
</feature>
<keyword evidence="5 7" id="KW-0339">Growth factor</keyword>
<evidence type="ECO:0000256" key="8">
    <source>
        <dbReference type="SAM" id="MobiDB-lite"/>
    </source>
</evidence>
<evidence type="ECO:0000256" key="2">
    <source>
        <dbReference type="ARBA" id="ARBA00009832"/>
    </source>
</evidence>
<evidence type="ECO:0000313" key="11">
    <source>
        <dbReference type="Proteomes" id="UP000770717"/>
    </source>
</evidence>
<dbReference type="AlphaFoldDB" id="A0A8J6F8R6"/>
<evidence type="ECO:0000256" key="5">
    <source>
        <dbReference type="ARBA" id="ARBA00023030"/>
    </source>
</evidence>
<evidence type="ECO:0000256" key="3">
    <source>
        <dbReference type="ARBA" id="ARBA00022525"/>
    </source>
</evidence>
<evidence type="ECO:0000259" key="9">
    <source>
        <dbReference type="PROSITE" id="PS51362"/>
    </source>
</evidence>
<feature type="region of interest" description="Disordered" evidence="8">
    <location>
        <begin position="1"/>
        <end position="33"/>
    </location>
</feature>
<evidence type="ECO:0000256" key="1">
    <source>
        <dbReference type="ARBA" id="ARBA00004613"/>
    </source>
</evidence>
<reference evidence="10" key="1">
    <citation type="thesis" date="2020" institute="ProQuest LLC" country="789 East Eisenhower Parkway, Ann Arbor, MI, USA">
        <title>Comparative Genomics and Chromosome Evolution.</title>
        <authorList>
            <person name="Mudd A.B."/>
        </authorList>
    </citation>
    <scope>NUCLEOTIDE SEQUENCE</scope>
    <source>
        <strain evidence="10">HN-11 Male</strain>
        <tissue evidence="10">Kidney and liver</tissue>
    </source>
</reference>
<evidence type="ECO:0000256" key="6">
    <source>
        <dbReference type="ARBA" id="ARBA00023157"/>
    </source>
</evidence>
<keyword evidence="3" id="KW-0964">Secreted</keyword>
<evidence type="ECO:0000256" key="4">
    <source>
        <dbReference type="ARBA" id="ARBA00022729"/>
    </source>
</evidence>
<comment type="similarity">
    <text evidence="2">Belongs to the TGF-beta family. GDNF subfamily.</text>
</comment>
<feature type="compositionally biased region" description="Polar residues" evidence="8">
    <location>
        <begin position="1"/>
        <end position="18"/>
    </location>
</feature>
<dbReference type="GO" id="GO:0005576">
    <property type="term" value="C:extracellular region"/>
    <property type="evidence" value="ECO:0007669"/>
    <property type="project" value="UniProtKB-SubCell"/>
</dbReference>
<accession>A0A8J6F8R6</accession>
<dbReference type="SMART" id="SM00204">
    <property type="entry name" value="TGFB"/>
    <property type="match status" value="1"/>
</dbReference>
<organism evidence="10 11">
    <name type="scientific">Eleutherodactylus coqui</name>
    <name type="common">Puerto Rican coqui</name>
    <dbReference type="NCBI Taxonomy" id="57060"/>
    <lineage>
        <taxon>Eukaryota</taxon>
        <taxon>Metazoa</taxon>
        <taxon>Chordata</taxon>
        <taxon>Craniata</taxon>
        <taxon>Vertebrata</taxon>
        <taxon>Euteleostomi</taxon>
        <taxon>Amphibia</taxon>
        <taxon>Batrachia</taxon>
        <taxon>Anura</taxon>
        <taxon>Neobatrachia</taxon>
        <taxon>Hyloidea</taxon>
        <taxon>Eleutherodactylidae</taxon>
        <taxon>Eleutherodactylinae</taxon>
        <taxon>Eleutherodactylus</taxon>
        <taxon>Eleutherodactylus</taxon>
    </lineage>
</organism>
<name>A0A8J6F8R6_ELECQ</name>
<comment type="subcellular location">
    <subcellularLocation>
        <location evidence="1">Secreted</location>
    </subcellularLocation>
</comment>
<dbReference type="OrthoDB" id="9936891at2759"/>
<dbReference type="PANTHER" id="PTHR12173">
    <property type="entry name" value="GDNF SUBFAMILY OF TGF-BETA FAMILY"/>
    <property type="match status" value="1"/>
</dbReference>
<evidence type="ECO:0000313" key="10">
    <source>
        <dbReference type="EMBL" id="KAG9482878.1"/>
    </source>
</evidence>
<keyword evidence="6" id="KW-1015">Disulfide bond</keyword>
<dbReference type="InterPro" id="IPR029034">
    <property type="entry name" value="Cystine-knot_cytokine"/>
</dbReference>
<gene>
    <name evidence="10" type="ORF">GDO78_009049</name>
</gene>
<dbReference type="InterPro" id="IPR001839">
    <property type="entry name" value="TGF-b_C"/>
</dbReference>
<dbReference type="GO" id="GO:0030971">
    <property type="term" value="F:receptor tyrosine kinase binding"/>
    <property type="evidence" value="ECO:0007669"/>
    <property type="project" value="InterPro"/>
</dbReference>
<dbReference type="Proteomes" id="UP000770717">
    <property type="component" value="Unassembled WGS sequence"/>
</dbReference>
<dbReference type="Pfam" id="PF00019">
    <property type="entry name" value="TGF_beta"/>
    <property type="match status" value="1"/>
</dbReference>
<keyword evidence="11" id="KW-1185">Reference proteome</keyword>
<dbReference type="GO" id="GO:0008083">
    <property type="term" value="F:growth factor activity"/>
    <property type="evidence" value="ECO:0007669"/>
    <property type="project" value="UniProtKB-KW"/>
</dbReference>
<dbReference type="InterPro" id="IPR043401">
    <property type="entry name" value="GDNF_fam"/>
</dbReference>
<keyword evidence="4" id="KW-0732">Signal</keyword>
<dbReference type="PANTHER" id="PTHR12173:SF8">
    <property type="entry name" value="PERSEPHIN"/>
    <property type="match status" value="1"/>
</dbReference>
<dbReference type="Gene3D" id="2.10.90.10">
    <property type="entry name" value="Cystine-knot cytokines"/>
    <property type="match status" value="1"/>
</dbReference>
<dbReference type="GO" id="GO:0048731">
    <property type="term" value="P:system development"/>
    <property type="evidence" value="ECO:0007669"/>
    <property type="project" value="UniProtKB-ARBA"/>
</dbReference>